<name>M1VBF6_CYAM1</name>
<dbReference type="CDD" id="cd00475">
    <property type="entry name" value="Cis_IPPS"/>
    <property type="match status" value="1"/>
</dbReference>
<sequence>MWPVFLMETIPRASEPQRLRGRCSLRHERLLTYAGPPPAAGVSSWTWCIFHDDAKVPCRHRRPSGAFTENRRSFSAAGVRWGARNLRQNGTLHNCLLLPRSPSNRQLRNRLHRGCFQLRLCQKLENSEHATSSDCITTGPVAADYPTKEPPKVAGQTDMERIRDHLVEKLKLPTHIGIIMDGNGRWGLRVRGSRSAGHEYGTQTLRRIVEDCLWLHIPFLTVFAFSTENWRRPAAEISSLLSLFQHVVDTELEKLQSRSVRVSFVGDRSALPDSLRERMHDAEERTRSNRALCLQVALNYSGRQDILQAVRCVARDVERGVLDPDSVNESVFETYLAQCWGIDVPDPDLIIRTGGEQRLSNFMLWQAAYAEIYTTDILWPEFTSRDFFRALEAFHERRRQFGGLPNCENDAYSTRKVPEHPSL</sequence>
<proteinExistence type="inferred from homology"/>
<evidence type="ECO:0000313" key="3">
    <source>
        <dbReference type="EMBL" id="BAM82639.1"/>
    </source>
</evidence>
<evidence type="ECO:0000256" key="1">
    <source>
        <dbReference type="ARBA" id="ARBA00001946"/>
    </source>
</evidence>
<dbReference type="SUPFAM" id="SSF64005">
    <property type="entry name" value="Undecaprenyl diphosphate synthase"/>
    <property type="match status" value="1"/>
</dbReference>
<comment type="cofactor">
    <cofactor evidence="1">
        <name>Mg(2+)</name>
        <dbReference type="ChEBI" id="CHEBI:18420"/>
    </cofactor>
</comment>
<evidence type="ECO:0000256" key="2">
    <source>
        <dbReference type="ARBA" id="ARBA00022679"/>
    </source>
</evidence>
<accession>M1VBF6</accession>
<dbReference type="EMBL" id="AP006500">
    <property type="protein sequence ID" value="BAM82639.1"/>
    <property type="molecule type" value="Genomic_DNA"/>
</dbReference>
<dbReference type="InterPro" id="IPR036424">
    <property type="entry name" value="UPP_synth-like_sf"/>
</dbReference>
<dbReference type="PANTHER" id="PTHR10291">
    <property type="entry name" value="DEHYDRODOLICHYL DIPHOSPHATE SYNTHASE FAMILY MEMBER"/>
    <property type="match status" value="1"/>
</dbReference>
<dbReference type="AlphaFoldDB" id="M1VBF6"/>
<keyword evidence="4" id="KW-1185">Reference proteome</keyword>
<dbReference type="eggNOG" id="KOG1602">
    <property type="taxonomic scope" value="Eukaryota"/>
</dbReference>
<dbReference type="HAMAP" id="MF_01139">
    <property type="entry name" value="ISPT"/>
    <property type="match status" value="1"/>
</dbReference>
<dbReference type="STRING" id="280699.M1VBF6"/>
<dbReference type="GO" id="GO:0045547">
    <property type="term" value="F:ditrans,polycis-polyprenyl diphosphate synthase [(2E,6E)-farnesyl diphosphate specific] activity"/>
    <property type="evidence" value="ECO:0007669"/>
    <property type="project" value="TreeGrafter"/>
</dbReference>
<protein>
    <submittedName>
        <fullName evidence="3">Undecaprenyl pyrophophate synthetase</fullName>
    </submittedName>
</protein>
<dbReference type="PROSITE" id="PS01066">
    <property type="entry name" value="UPP_SYNTHASE"/>
    <property type="match status" value="1"/>
</dbReference>
<dbReference type="Gene3D" id="3.40.1180.10">
    <property type="entry name" value="Decaprenyl diphosphate synthase-like"/>
    <property type="match status" value="1"/>
</dbReference>
<reference evidence="3 4" key="1">
    <citation type="journal article" date="2004" name="Nature">
        <title>Genome sequence of the ultrasmall unicellular red alga Cyanidioschyzon merolae 10D.</title>
        <authorList>
            <person name="Matsuzaki M."/>
            <person name="Misumi O."/>
            <person name="Shin-i T."/>
            <person name="Maruyama S."/>
            <person name="Takahara M."/>
            <person name="Miyagishima S."/>
            <person name="Mori T."/>
            <person name="Nishida K."/>
            <person name="Yagisawa F."/>
            <person name="Nishida K."/>
            <person name="Yoshida Y."/>
            <person name="Nishimura Y."/>
            <person name="Nakao S."/>
            <person name="Kobayashi T."/>
            <person name="Momoyama Y."/>
            <person name="Higashiyama T."/>
            <person name="Minoda A."/>
            <person name="Sano M."/>
            <person name="Nomoto H."/>
            <person name="Oishi K."/>
            <person name="Hayashi H."/>
            <person name="Ohta F."/>
            <person name="Nishizaka S."/>
            <person name="Haga S."/>
            <person name="Miura S."/>
            <person name="Morishita T."/>
            <person name="Kabeya Y."/>
            <person name="Terasawa K."/>
            <person name="Suzuki Y."/>
            <person name="Ishii Y."/>
            <person name="Asakawa S."/>
            <person name="Takano H."/>
            <person name="Ohta N."/>
            <person name="Kuroiwa H."/>
            <person name="Tanaka K."/>
            <person name="Shimizu N."/>
            <person name="Sugano S."/>
            <person name="Sato N."/>
            <person name="Nozaki H."/>
            <person name="Ogasawara N."/>
            <person name="Kohara Y."/>
            <person name="Kuroiwa T."/>
        </authorList>
    </citation>
    <scope>NUCLEOTIDE SEQUENCE [LARGE SCALE GENOMIC DNA]</scope>
    <source>
        <strain evidence="3 4">10D</strain>
    </source>
</reference>
<dbReference type="FunFam" id="3.40.1180.10:FF:000001">
    <property type="entry name" value="(2E,6E)-farnesyl-diphosphate-specific ditrans,polycis-undecaprenyl-diphosphate synthase"/>
    <property type="match status" value="1"/>
</dbReference>
<dbReference type="GeneID" id="16997130"/>
<dbReference type="GO" id="GO:0016094">
    <property type="term" value="P:polyprenol biosynthetic process"/>
    <property type="evidence" value="ECO:0007669"/>
    <property type="project" value="TreeGrafter"/>
</dbReference>
<dbReference type="OMA" id="ECAYSEF"/>
<organism evidence="3 4">
    <name type="scientific">Cyanidioschyzon merolae (strain NIES-3377 / 10D)</name>
    <name type="common">Unicellular red alga</name>
    <dbReference type="NCBI Taxonomy" id="280699"/>
    <lineage>
        <taxon>Eukaryota</taxon>
        <taxon>Rhodophyta</taxon>
        <taxon>Bangiophyceae</taxon>
        <taxon>Cyanidiales</taxon>
        <taxon>Cyanidiaceae</taxon>
        <taxon>Cyanidioschyzon</taxon>
    </lineage>
</organism>
<evidence type="ECO:0000313" key="4">
    <source>
        <dbReference type="Proteomes" id="UP000007014"/>
    </source>
</evidence>
<gene>
    <name evidence="3" type="ORF">CYME_CMR474C</name>
</gene>
<dbReference type="Proteomes" id="UP000007014">
    <property type="component" value="Chromosome 18"/>
</dbReference>
<dbReference type="PANTHER" id="PTHR10291:SF0">
    <property type="entry name" value="DEHYDRODOLICHYL DIPHOSPHATE SYNTHASE 2"/>
    <property type="match status" value="1"/>
</dbReference>
<dbReference type="Pfam" id="PF01255">
    <property type="entry name" value="Prenyltransf"/>
    <property type="match status" value="1"/>
</dbReference>
<dbReference type="NCBIfam" id="TIGR00055">
    <property type="entry name" value="uppS"/>
    <property type="match status" value="1"/>
</dbReference>
<dbReference type="KEGG" id="cme:CYME_CMR474C"/>
<dbReference type="InterPro" id="IPR018520">
    <property type="entry name" value="UPP_synth-like_CS"/>
</dbReference>
<dbReference type="OrthoDB" id="4173905at2759"/>
<dbReference type="HOGENOM" id="CLU_649515_0_0_1"/>
<reference evidence="3 4" key="2">
    <citation type="journal article" date="2007" name="BMC Biol.">
        <title>A 100%-complete sequence reveals unusually simple genomic features in the hot-spring red alga Cyanidioschyzon merolae.</title>
        <authorList>
            <person name="Nozaki H."/>
            <person name="Takano H."/>
            <person name="Misumi O."/>
            <person name="Terasawa K."/>
            <person name="Matsuzaki M."/>
            <person name="Maruyama S."/>
            <person name="Nishida K."/>
            <person name="Yagisawa F."/>
            <person name="Yoshida Y."/>
            <person name="Fujiwara T."/>
            <person name="Takio S."/>
            <person name="Tamura K."/>
            <person name="Chung S.J."/>
            <person name="Nakamura S."/>
            <person name="Kuroiwa H."/>
            <person name="Tanaka K."/>
            <person name="Sato N."/>
            <person name="Kuroiwa T."/>
        </authorList>
    </citation>
    <scope>NUCLEOTIDE SEQUENCE [LARGE SCALE GENOMIC DNA]</scope>
    <source>
        <strain evidence="3 4">10D</strain>
    </source>
</reference>
<dbReference type="InterPro" id="IPR001441">
    <property type="entry name" value="UPP_synth-like"/>
</dbReference>
<dbReference type="RefSeq" id="XP_005538675.1">
    <property type="nucleotide sequence ID" value="XM_005538618.1"/>
</dbReference>
<dbReference type="Gramene" id="CMR474CT">
    <property type="protein sequence ID" value="CMR474CT"/>
    <property type="gene ID" value="CMR474C"/>
</dbReference>
<keyword evidence="2" id="KW-0808">Transferase</keyword>